<dbReference type="Proteomes" id="UP000076967">
    <property type="component" value="Unassembled WGS sequence"/>
</dbReference>
<gene>
    <name evidence="2" type="ORF">PGLA_06465</name>
</gene>
<accession>A0A168M6Y0</accession>
<evidence type="ECO:0000313" key="3">
    <source>
        <dbReference type="Proteomes" id="UP000076967"/>
    </source>
</evidence>
<organism evidence="2 3">
    <name type="scientific">Paenibacillus glacialis</name>
    <dbReference type="NCBI Taxonomy" id="494026"/>
    <lineage>
        <taxon>Bacteria</taxon>
        <taxon>Bacillati</taxon>
        <taxon>Bacillota</taxon>
        <taxon>Bacilli</taxon>
        <taxon>Bacillales</taxon>
        <taxon>Paenibacillaceae</taxon>
        <taxon>Paenibacillus</taxon>
    </lineage>
</organism>
<comment type="caution">
    <text evidence="2">The sequence shown here is derived from an EMBL/GenBank/DDBJ whole genome shotgun (WGS) entry which is preliminary data.</text>
</comment>
<dbReference type="Pfam" id="PF09577">
    <property type="entry name" value="Spore_YpjB"/>
    <property type="match status" value="1"/>
</dbReference>
<evidence type="ECO:0000313" key="2">
    <source>
        <dbReference type="EMBL" id="OAB44301.1"/>
    </source>
</evidence>
<dbReference type="EMBL" id="LVJH01000007">
    <property type="protein sequence ID" value="OAB44301.1"/>
    <property type="molecule type" value="Genomic_DNA"/>
</dbReference>
<dbReference type="RefSeq" id="WP_068530476.1">
    <property type="nucleotide sequence ID" value="NZ_LVJH01000007.1"/>
</dbReference>
<reference evidence="2 3" key="1">
    <citation type="submission" date="2016-03" db="EMBL/GenBank/DDBJ databases">
        <title>Draft genome sequence of Paenibacillus glacialis DSM 22343.</title>
        <authorList>
            <person name="Shin S.-K."/>
            <person name="Yi H."/>
        </authorList>
    </citation>
    <scope>NUCLEOTIDE SEQUENCE [LARGE SCALE GENOMIC DNA]</scope>
    <source>
        <strain evidence="2 3">DSM 22343</strain>
    </source>
</reference>
<keyword evidence="1" id="KW-0472">Membrane</keyword>
<dbReference type="STRING" id="494026.PGLA_06465"/>
<protein>
    <recommendedName>
        <fullName evidence="4">Sporulation protein</fullName>
    </recommendedName>
</protein>
<sequence length="282" mass="31914">MSCKSISHPILSMLVFFIIVFIPDYHVIWADESSTLPTKQAEQLSKAVETLYRDVVAGNITKVREETVQIERLFTSSSFQGLTEVEGIHALAECIVEVKVATSQALLQPELWLQATAKLRLAADSLNNRTQPLWHQYYKVVREDLSTMQSQLNLNNKEGLKQAYDSLQTHYELIRPAIVIQKKPFEVNMMDSWISYAGGITTSTSSKSDAIQSMISQGEEQFNTLFGKKKDEPAFAPQIQFNTSQKGIWIGALFIVTILSYVGFRKYRGEERSMKTLPPPKL</sequence>
<name>A0A168M6Y0_9BACL</name>
<feature type="transmembrane region" description="Helical" evidence="1">
    <location>
        <begin position="247"/>
        <end position="264"/>
    </location>
</feature>
<evidence type="ECO:0008006" key="4">
    <source>
        <dbReference type="Google" id="ProtNLM"/>
    </source>
</evidence>
<proteinExistence type="predicted"/>
<dbReference type="AlphaFoldDB" id="A0A168M6Y0"/>
<keyword evidence="1" id="KW-0812">Transmembrane</keyword>
<keyword evidence="1" id="KW-1133">Transmembrane helix</keyword>
<dbReference type="InterPro" id="IPR014231">
    <property type="entry name" value="Spore_YpjB"/>
</dbReference>
<keyword evidence="3" id="KW-1185">Reference proteome</keyword>
<evidence type="ECO:0000256" key="1">
    <source>
        <dbReference type="SAM" id="Phobius"/>
    </source>
</evidence>
<dbReference type="OrthoDB" id="2464294at2"/>